<accession>A0A646KIQ5</accession>
<protein>
    <submittedName>
        <fullName evidence="1">S10 family peptidase</fullName>
    </submittedName>
</protein>
<gene>
    <name evidence="1" type="ORF">FF041_18345</name>
</gene>
<proteinExistence type="predicted"/>
<comment type="caution">
    <text evidence="1">The sequence shown here is derived from an EMBL/GenBank/DDBJ whole genome shotgun (WGS) entry which is preliminary data.</text>
</comment>
<keyword evidence="2" id="KW-1185">Reference proteome</keyword>
<evidence type="ECO:0000313" key="2">
    <source>
        <dbReference type="Proteomes" id="UP000419138"/>
    </source>
</evidence>
<dbReference type="AlphaFoldDB" id="A0A646KIQ5"/>
<name>A0A646KIQ5_STRJU</name>
<reference evidence="1 2" key="1">
    <citation type="submission" date="2019-05" db="EMBL/GenBank/DDBJ databases">
        <title>Comparative genomics and metabolomics analyses of clavulanic acid producing Streptomyces species provides insight into specialized metabolism and evolution of beta-lactam biosynthetic gene clusters.</title>
        <authorList>
            <person name="Moore M.A."/>
            <person name="Cruz-Morales P."/>
            <person name="Barona Gomez F."/>
            <person name="Kapil T."/>
        </authorList>
    </citation>
    <scope>NUCLEOTIDE SEQUENCE [LARGE SCALE GENOMIC DNA]</scope>
    <source>
        <strain evidence="1 2">NRRL 5741</strain>
    </source>
</reference>
<dbReference type="EMBL" id="VCLA01000145">
    <property type="protein sequence ID" value="MQT02093.1"/>
    <property type="molecule type" value="Genomic_DNA"/>
</dbReference>
<sequence length="77" mass="8568">MDRTELHRALRQAAVPPGHYWIESVHEPSPTPVDFLWLRGGPDGSWETGVYERGASHLIARHSSEAAACAHLRELLA</sequence>
<evidence type="ECO:0000313" key="1">
    <source>
        <dbReference type="EMBL" id="MQT02093.1"/>
    </source>
</evidence>
<organism evidence="1 2">
    <name type="scientific">Streptomyces jumonjinensis</name>
    <dbReference type="NCBI Taxonomy" id="1945"/>
    <lineage>
        <taxon>Bacteria</taxon>
        <taxon>Bacillati</taxon>
        <taxon>Actinomycetota</taxon>
        <taxon>Actinomycetes</taxon>
        <taxon>Kitasatosporales</taxon>
        <taxon>Streptomycetaceae</taxon>
        <taxon>Streptomyces</taxon>
    </lineage>
</organism>
<dbReference type="Proteomes" id="UP000419138">
    <property type="component" value="Unassembled WGS sequence"/>
</dbReference>